<proteinExistence type="predicted"/>
<keyword evidence="2" id="KW-1185">Reference proteome</keyword>
<dbReference type="EMBL" id="JAACYS010000001">
    <property type="protein sequence ID" value="NCU16164.1"/>
    <property type="molecule type" value="Genomic_DNA"/>
</dbReference>
<dbReference type="InterPro" id="IPR014967">
    <property type="entry name" value="Uncharacterised_YugN-like"/>
</dbReference>
<gene>
    <name evidence="1" type="ORF">GW534_00045</name>
</gene>
<evidence type="ECO:0008006" key="3">
    <source>
        <dbReference type="Google" id="ProtNLM"/>
    </source>
</evidence>
<comment type="caution">
    <text evidence="1">The sequence shown here is derived from an EMBL/GenBank/DDBJ whole genome shotgun (WGS) entry which is preliminary data.</text>
</comment>
<reference evidence="1 2" key="1">
    <citation type="submission" date="2020-01" db="EMBL/GenBank/DDBJ databases">
        <title>A novel Bacillus sp. from Pasinler.</title>
        <authorList>
            <person name="Adiguzel A."/>
            <person name="Ay H."/>
            <person name="Baltaci M.O."/>
        </authorList>
    </citation>
    <scope>NUCLEOTIDE SEQUENCE [LARGE SCALE GENOMIC DNA]</scope>
    <source>
        <strain evidence="1 2">P1</strain>
    </source>
</reference>
<accession>A0ABX0A0P0</accession>
<name>A0ABX0A0P0_9BACI</name>
<dbReference type="InterPro" id="IPR036491">
    <property type="entry name" value="YugN-like_sf"/>
</dbReference>
<evidence type="ECO:0000313" key="1">
    <source>
        <dbReference type="EMBL" id="NCU16164.1"/>
    </source>
</evidence>
<dbReference type="Pfam" id="PF08868">
    <property type="entry name" value="YugN"/>
    <property type="match status" value="1"/>
</dbReference>
<dbReference type="Gene3D" id="3.30.310.100">
    <property type="entry name" value="YugN-like"/>
    <property type="match status" value="1"/>
</dbReference>
<dbReference type="Proteomes" id="UP000743899">
    <property type="component" value="Unassembled WGS sequence"/>
</dbReference>
<sequence length="128" mass="14656">MYIENTGIETLILDLNTLDDILPQYGLIRPGAWDYERVTYDRKIVLNDHVYYLRVQGVAIEGDIGAQEATIQLKVPILGKHYYPHGVEYGEDENFPKALVNQCRKILEAAYSELEPLAEKNEVEVSEE</sequence>
<protein>
    <recommendedName>
        <fullName evidence="3">YugN-like family protein</fullName>
    </recommendedName>
</protein>
<organism evidence="1 2">
    <name type="scientific">Pallidibacillus pasinlerensis</name>
    <dbReference type="NCBI Taxonomy" id="2703818"/>
    <lineage>
        <taxon>Bacteria</taxon>
        <taxon>Bacillati</taxon>
        <taxon>Bacillota</taxon>
        <taxon>Bacilli</taxon>
        <taxon>Bacillales</taxon>
        <taxon>Bacillaceae</taxon>
        <taxon>Pallidibacillus</taxon>
    </lineage>
</organism>
<evidence type="ECO:0000313" key="2">
    <source>
        <dbReference type="Proteomes" id="UP000743899"/>
    </source>
</evidence>
<dbReference type="RefSeq" id="WP_161919002.1">
    <property type="nucleotide sequence ID" value="NZ_JAACYS010000001.1"/>
</dbReference>
<dbReference type="SUPFAM" id="SSF160755">
    <property type="entry name" value="YugN-like"/>
    <property type="match status" value="1"/>
</dbReference>